<evidence type="ECO:0000313" key="2">
    <source>
        <dbReference type="EMBL" id="KAF4736710.1"/>
    </source>
</evidence>
<organism evidence="2 3">
    <name type="scientific">Perkinsus olseni</name>
    <name type="common">Perkinsus atlanticus</name>
    <dbReference type="NCBI Taxonomy" id="32597"/>
    <lineage>
        <taxon>Eukaryota</taxon>
        <taxon>Sar</taxon>
        <taxon>Alveolata</taxon>
        <taxon>Perkinsozoa</taxon>
        <taxon>Perkinsea</taxon>
        <taxon>Perkinsida</taxon>
        <taxon>Perkinsidae</taxon>
        <taxon>Perkinsus</taxon>
    </lineage>
</organism>
<accession>A0A7J6SX34</accession>
<protein>
    <submittedName>
        <fullName evidence="2">Uncharacterized protein</fullName>
    </submittedName>
</protein>
<proteinExistence type="predicted"/>
<feature type="region of interest" description="Disordered" evidence="1">
    <location>
        <begin position="1"/>
        <end position="23"/>
    </location>
</feature>
<dbReference type="AlphaFoldDB" id="A0A7J6SX34"/>
<evidence type="ECO:0000313" key="3">
    <source>
        <dbReference type="Proteomes" id="UP000574390"/>
    </source>
</evidence>
<dbReference type="Proteomes" id="UP000574390">
    <property type="component" value="Unassembled WGS sequence"/>
</dbReference>
<name>A0A7J6SX34_PEROL</name>
<feature type="compositionally biased region" description="Basic and acidic residues" evidence="1">
    <location>
        <begin position="70"/>
        <end position="84"/>
    </location>
</feature>
<gene>
    <name evidence="2" type="ORF">FOZ62_016682</name>
</gene>
<evidence type="ECO:0000256" key="1">
    <source>
        <dbReference type="SAM" id="MobiDB-lite"/>
    </source>
</evidence>
<feature type="compositionally biased region" description="Polar residues" evidence="1">
    <location>
        <begin position="1"/>
        <end position="11"/>
    </location>
</feature>
<dbReference type="EMBL" id="JABANM010012023">
    <property type="protein sequence ID" value="KAF4736710.1"/>
    <property type="molecule type" value="Genomic_DNA"/>
</dbReference>
<sequence length="144" mass="15518">VNSLCISQPATETVPDDASPQDERVLSEIQQLRSTVALLCDELKKVSATAQQQQQEGDIASPPPTAPVEDSSHGEGQKLEKTDEPGVLGTPGSISVGERCGSPSYPADPQPQQHAVDGEALLEDKVFCNYVREYLRSSRVFLRA</sequence>
<comment type="caution">
    <text evidence="2">The sequence shown here is derived from an EMBL/GenBank/DDBJ whole genome shotgun (WGS) entry which is preliminary data.</text>
</comment>
<feature type="region of interest" description="Disordered" evidence="1">
    <location>
        <begin position="47"/>
        <end position="117"/>
    </location>
</feature>
<feature type="non-terminal residue" evidence="2">
    <location>
        <position position="1"/>
    </location>
</feature>
<reference evidence="2 3" key="1">
    <citation type="submission" date="2020-04" db="EMBL/GenBank/DDBJ databases">
        <title>Perkinsus olseni comparative genomics.</title>
        <authorList>
            <person name="Bogema D.R."/>
        </authorList>
    </citation>
    <scope>NUCLEOTIDE SEQUENCE [LARGE SCALE GENOMIC DNA]</scope>
    <source>
        <strain evidence="2">ATCC PRA-205</strain>
    </source>
</reference>